<dbReference type="SFLD" id="SFLDG00180">
    <property type="entry name" value="muconate_cycloisomerase"/>
    <property type="match status" value="1"/>
</dbReference>
<keyword evidence="3" id="KW-0413">Isomerase</keyword>
<dbReference type="GO" id="GO:0006518">
    <property type="term" value="P:peptide metabolic process"/>
    <property type="evidence" value="ECO:0007669"/>
    <property type="project" value="UniProtKB-ARBA"/>
</dbReference>
<dbReference type="Pfam" id="PF13378">
    <property type="entry name" value="MR_MLE_C"/>
    <property type="match status" value="1"/>
</dbReference>
<dbReference type="RefSeq" id="WP_173959711.1">
    <property type="nucleotide sequence ID" value="NZ_CBCSCC010000007.1"/>
</dbReference>
<dbReference type="Pfam" id="PF02746">
    <property type="entry name" value="MR_MLE_N"/>
    <property type="match status" value="1"/>
</dbReference>
<dbReference type="PANTHER" id="PTHR48073">
    <property type="entry name" value="O-SUCCINYLBENZOATE SYNTHASE-RELATED"/>
    <property type="match status" value="1"/>
</dbReference>
<dbReference type="SUPFAM" id="SSF51604">
    <property type="entry name" value="Enolase C-terminal domain-like"/>
    <property type="match status" value="1"/>
</dbReference>
<dbReference type="InterPro" id="IPR036849">
    <property type="entry name" value="Enolase-like_C_sf"/>
</dbReference>
<dbReference type="Gene3D" id="3.20.20.120">
    <property type="entry name" value="Enolase-like C-terminal domain"/>
    <property type="match status" value="1"/>
</dbReference>
<dbReference type="InterPro" id="IPR013342">
    <property type="entry name" value="Mandelate_racemase_C"/>
</dbReference>
<dbReference type="GO" id="GO:0046872">
    <property type="term" value="F:metal ion binding"/>
    <property type="evidence" value="ECO:0007669"/>
    <property type="project" value="UniProtKB-KW"/>
</dbReference>
<dbReference type="SFLD" id="SFLDS00001">
    <property type="entry name" value="Enolase"/>
    <property type="match status" value="1"/>
</dbReference>
<dbReference type="EMBL" id="CP028940">
    <property type="protein sequence ID" value="QKM59942.1"/>
    <property type="molecule type" value="Genomic_DNA"/>
</dbReference>
<keyword evidence="2" id="KW-0479">Metal-binding</keyword>
<sequence length="381" mass="41467">MKILRADIYPLSIPLIEPIKMSREIVVDAKTVLLCLTDEKGRQGWGEASVAPLMTGETLDSLIGSIRYLVEKSLSIDWLEPDNFADTFSLFLYSNASAKSCVEMALLDLYTQEACVPLWQYLRSRNKSLNELPPTAIPLLRMLGGSLEKELSDAKTFRDLGFRHWKIKIGSPSLEEDLHRVKMLCDSLAGDVISVDANCALTLTDAIRFCQSEEASRLTFVEQLIPADLSMDDFALLKNSSGIPIGLDESIHGVAELEQFIDANAIGGASLKLIKTGGIIKALECAKLLSEHKLGLNLACKIAETSLSAAATASIGFATGEVSWGFSMSNQYLKFDVCDAPLIAKHGYLEVSQLASTGIGVTPSINRVREVIAKGYSVIQC</sequence>
<evidence type="ECO:0000256" key="3">
    <source>
        <dbReference type="ARBA" id="ARBA00023235"/>
    </source>
</evidence>
<dbReference type="InterPro" id="IPR029017">
    <property type="entry name" value="Enolase-like_N"/>
</dbReference>
<dbReference type="GO" id="GO:0016854">
    <property type="term" value="F:racemase and epimerase activity"/>
    <property type="evidence" value="ECO:0007669"/>
    <property type="project" value="UniProtKB-ARBA"/>
</dbReference>
<accession>A0A6M9PJ12</accession>
<dbReference type="KEGG" id="pard:DN92_02175"/>
<dbReference type="SMART" id="SM00922">
    <property type="entry name" value="MR_MLE"/>
    <property type="match status" value="1"/>
</dbReference>
<dbReference type="PANTHER" id="PTHR48073:SF2">
    <property type="entry name" value="O-SUCCINYLBENZOATE SYNTHASE"/>
    <property type="match status" value="1"/>
</dbReference>
<proteinExistence type="inferred from homology"/>
<evidence type="ECO:0000313" key="5">
    <source>
        <dbReference type="EMBL" id="QKM59942.1"/>
    </source>
</evidence>
<keyword evidence="6" id="KW-1185">Reference proteome</keyword>
<evidence type="ECO:0000313" key="6">
    <source>
        <dbReference type="Proteomes" id="UP000501090"/>
    </source>
</evidence>
<dbReference type="Gene3D" id="3.30.390.10">
    <property type="entry name" value="Enolase-like, N-terminal domain"/>
    <property type="match status" value="1"/>
</dbReference>
<comment type="similarity">
    <text evidence="1">Belongs to the mandelate racemase/muconate lactonizing enzyme family.</text>
</comment>
<dbReference type="InterPro" id="IPR029065">
    <property type="entry name" value="Enolase_C-like"/>
</dbReference>
<organism evidence="5 6">
    <name type="scientific">Polynucleobacter arcticus</name>
    <dbReference type="NCBI Taxonomy" id="1743165"/>
    <lineage>
        <taxon>Bacteria</taxon>
        <taxon>Pseudomonadati</taxon>
        <taxon>Pseudomonadota</taxon>
        <taxon>Betaproteobacteria</taxon>
        <taxon>Burkholderiales</taxon>
        <taxon>Burkholderiaceae</taxon>
        <taxon>Polynucleobacter</taxon>
    </lineage>
</organism>
<evidence type="ECO:0000256" key="1">
    <source>
        <dbReference type="ARBA" id="ARBA00008031"/>
    </source>
</evidence>
<gene>
    <name evidence="5" type="ORF">DN92_02175</name>
</gene>
<reference evidence="5 6" key="1">
    <citation type="submission" date="2018-04" db="EMBL/GenBank/DDBJ databases">
        <title>Polynucleobacter sp. UK-Long2-W17 genome.</title>
        <authorList>
            <person name="Hahn M.W."/>
        </authorList>
    </citation>
    <scope>NUCLEOTIDE SEQUENCE [LARGE SCALE GENOMIC DNA]</scope>
    <source>
        <strain evidence="5 6">UK-Long2-W17</strain>
    </source>
</reference>
<evidence type="ECO:0000259" key="4">
    <source>
        <dbReference type="SMART" id="SM00922"/>
    </source>
</evidence>
<dbReference type="AlphaFoldDB" id="A0A6M9PJ12"/>
<dbReference type="InterPro" id="IPR013341">
    <property type="entry name" value="Mandelate_racemase_N_dom"/>
</dbReference>
<evidence type="ECO:0000256" key="2">
    <source>
        <dbReference type="ARBA" id="ARBA00022723"/>
    </source>
</evidence>
<protein>
    <recommendedName>
        <fullName evidence="4">Mandelate racemase/muconate lactonizing enzyme C-terminal domain-containing protein</fullName>
    </recommendedName>
</protein>
<dbReference type="Proteomes" id="UP000501090">
    <property type="component" value="Chromosome"/>
</dbReference>
<feature type="domain" description="Mandelate racemase/muconate lactonizing enzyme C-terminal" evidence="4">
    <location>
        <begin position="147"/>
        <end position="244"/>
    </location>
</feature>
<name>A0A6M9PJ12_9BURK</name>
<dbReference type="SUPFAM" id="SSF54826">
    <property type="entry name" value="Enolase N-terminal domain-like"/>
    <property type="match status" value="1"/>
</dbReference>